<dbReference type="Gene3D" id="1.20.1250.20">
    <property type="entry name" value="MFS general substrate transporter like domains"/>
    <property type="match status" value="2"/>
</dbReference>
<name>A0A4R0XL26_9BURK</name>
<feature type="domain" description="Major facilitator superfamily (MFS) profile" evidence="10">
    <location>
        <begin position="14"/>
        <end position="421"/>
    </location>
</feature>
<evidence type="ECO:0000313" key="11">
    <source>
        <dbReference type="EMBL" id="TCG08127.1"/>
    </source>
</evidence>
<keyword evidence="12" id="KW-1185">Reference proteome</keyword>
<feature type="transmembrane region" description="Helical" evidence="9">
    <location>
        <begin position="270"/>
        <end position="291"/>
    </location>
</feature>
<evidence type="ECO:0000256" key="2">
    <source>
        <dbReference type="ARBA" id="ARBA00008240"/>
    </source>
</evidence>
<evidence type="ECO:0000259" key="10">
    <source>
        <dbReference type="PROSITE" id="PS50850"/>
    </source>
</evidence>
<feature type="transmembrane region" description="Helical" evidence="9">
    <location>
        <begin position="186"/>
        <end position="205"/>
    </location>
</feature>
<dbReference type="GO" id="GO:0005886">
    <property type="term" value="C:plasma membrane"/>
    <property type="evidence" value="ECO:0007669"/>
    <property type="project" value="UniProtKB-SubCell"/>
</dbReference>
<keyword evidence="8 9" id="KW-0472">Membrane</keyword>
<gene>
    <name evidence="11" type="ORF">BZM27_14605</name>
</gene>
<keyword evidence="3" id="KW-0813">Transport</keyword>
<feature type="transmembrane region" description="Helical" evidence="9">
    <location>
        <begin position="303"/>
        <end position="324"/>
    </location>
</feature>
<keyword evidence="5 9" id="KW-0812">Transmembrane</keyword>
<comment type="subcellular location">
    <subcellularLocation>
        <location evidence="1">Cell membrane</location>
        <topology evidence="1">Multi-pass membrane protein</topology>
    </subcellularLocation>
</comment>
<dbReference type="PROSITE" id="PS00217">
    <property type="entry name" value="SUGAR_TRANSPORT_2"/>
    <property type="match status" value="1"/>
</dbReference>
<evidence type="ECO:0000256" key="8">
    <source>
        <dbReference type="ARBA" id="ARBA00023136"/>
    </source>
</evidence>
<dbReference type="FunFam" id="1.20.1250.20:FF:000001">
    <property type="entry name" value="Dicarboxylate MFS transporter"/>
    <property type="match status" value="1"/>
</dbReference>
<feature type="transmembrane region" description="Helical" evidence="9">
    <location>
        <begin position="26"/>
        <end position="44"/>
    </location>
</feature>
<sequence length="434" mass="47508">MNSVKRRNNSPWKTVIGSTIGNALEWYDFLIFGYLSVLVAKQFFPSDNPLTSMLLATATFGVGFILRPLAGIWIGMYADRRGRKSALSLIILLMFISTAMLAFAPTYRQAGLWAPVIVVISRLLQGISAGGEFGSATALLVELAPRDRKGFYGSWQMFAQAIGSFLATLAAAMLTSWFSPDSLASWAWRLPFIVGLVIGPVGYWIRRNIDESDEFKETEKQPSIPFRKLLTDYPAAMFISIALGGATNVMVYVLVGYLPIYAVQVLQLPINTPFVVLAVTMQVRMLFVPIFGHLSDKIGRRKVMGRALVLFIALVYPAFMWLTHAPGLASLLAMELVFAIIMAAVLGPFAATAADLFPTGIRSTGMSLTYNLTAALLGGFSPFILTWLVAKTGDIMMPAHYMVIFLALGALSLLCYKQSESEDPAIPRGVVQRS</sequence>
<dbReference type="GO" id="GO:0015293">
    <property type="term" value="F:symporter activity"/>
    <property type="evidence" value="ECO:0007669"/>
    <property type="project" value="UniProtKB-KW"/>
</dbReference>
<dbReference type="PROSITE" id="PS50850">
    <property type="entry name" value="MFS"/>
    <property type="match status" value="1"/>
</dbReference>
<dbReference type="InterPro" id="IPR051084">
    <property type="entry name" value="H+-coupled_symporters"/>
</dbReference>
<dbReference type="AlphaFoldDB" id="A0A4R0XL26"/>
<proteinExistence type="inferred from homology"/>
<evidence type="ECO:0000256" key="7">
    <source>
        <dbReference type="ARBA" id="ARBA00022989"/>
    </source>
</evidence>
<feature type="transmembrane region" description="Helical" evidence="9">
    <location>
        <begin position="113"/>
        <end position="141"/>
    </location>
</feature>
<dbReference type="Pfam" id="PF07690">
    <property type="entry name" value="MFS_1"/>
    <property type="match status" value="1"/>
</dbReference>
<feature type="transmembrane region" description="Helical" evidence="9">
    <location>
        <begin position="235"/>
        <end position="258"/>
    </location>
</feature>
<dbReference type="InterPro" id="IPR011701">
    <property type="entry name" value="MFS"/>
</dbReference>
<keyword evidence="4" id="KW-1003">Cell membrane</keyword>
<keyword evidence="7 9" id="KW-1133">Transmembrane helix</keyword>
<feature type="transmembrane region" description="Helical" evidence="9">
    <location>
        <begin position="153"/>
        <end position="174"/>
    </location>
</feature>
<dbReference type="InterPro" id="IPR020846">
    <property type="entry name" value="MFS_dom"/>
</dbReference>
<evidence type="ECO:0000256" key="6">
    <source>
        <dbReference type="ARBA" id="ARBA00022847"/>
    </source>
</evidence>
<protein>
    <submittedName>
        <fullName evidence="11">MFS transporter</fullName>
    </submittedName>
</protein>
<dbReference type="InterPro" id="IPR036259">
    <property type="entry name" value="MFS_trans_sf"/>
</dbReference>
<dbReference type="EMBL" id="MWML01000044">
    <property type="protein sequence ID" value="TCG08127.1"/>
    <property type="molecule type" value="Genomic_DNA"/>
</dbReference>
<dbReference type="SUPFAM" id="SSF103473">
    <property type="entry name" value="MFS general substrate transporter"/>
    <property type="match status" value="1"/>
</dbReference>
<feature type="transmembrane region" description="Helical" evidence="9">
    <location>
        <begin position="50"/>
        <end position="74"/>
    </location>
</feature>
<comment type="caution">
    <text evidence="11">The sequence shown here is derived from an EMBL/GenBank/DDBJ whole genome shotgun (WGS) entry which is preliminary data.</text>
</comment>
<feature type="transmembrane region" description="Helical" evidence="9">
    <location>
        <begin position="395"/>
        <end position="416"/>
    </location>
</feature>
<comment type="similarity">
    <text evidence="2">Belongs to the major facilitator superfamily. Metabolite:H+ Symporter (MHS) family (TC 2.A.1.6) family.</text>
</comment>
<dbReference type="PANTHER" id="PTHR43528">
    <property type="entry name" value="ALPHA-KETOGLUTARATE PERMEASE"/>
    <property type="match status" value="1"/>
</dbReference>
<evidence type="ECO:0000313" key="12">
    <source>
        <dbReference type="Proteomes" id="UP000294200"/>
    </source>
</evidence>
<accession>A0A4R0XL26</accession>
<evidence type="ECO:0000256" key="4">
    <source>
        <dbReference type="ARBA" id="ARBA00022475"/>
    </source>
</evidence>
<evidence type="ECO:0000256" key="5">
    <source>
        <dbReference type="ARBA" id="ARBA00022692"/>
    </source>
</evidence>
<evidence type="ECO:0000256" key="1">
    <source>
        <dbReference type="ARBA" id="ARBA00004651"/>
    </source>
</evidence>
<reference evidence="11 12" key="1">
    <citation type="submission" date="2017-02" db="EMBL/GenBank/DDBJ databases">
        <title>Paraburkholderia sophoroidis sp. nov. and Paraburkholderia steynii sp. nov. rhizobial symbionts of the fynbos legume Hypocalyptus sophoroides.</title>
        <authorList>
            <person name="Steenkamp E.T."/>
            <person name="Beukes C.W."/>
            <person name="Van Zyl E."/>
            <person name="Avontuur J."/>
            <person name="Chan W.Y."/>
            <person name="Hassen A."/>
            <person name="Palmer M."/>
            <person name="Mthombeni L."/>
            <person name="Phalane F."/>
            <person name="Sereme K."/>
            <person name="Venter S.N."/>
        </authorList>
    </citation>
    <scope>NUCLEOTIDE SEQUENCE [LARGE SCALE GENOMIC DNA]</scope>
    <source>
        <strain evidence="11 12">HC1.1ba</strain>
    </source>
</reference>
<evidence type="ECO:0000256" key="9">
    <source>
        <dbReference type="SAM" id="Phobius"/>
    </source>
</evidence>
<dbReference type="PANTHER" id="PTHR43528:SF8">
    <property type="entry name" value="BLR0239 PROTEIN"/>
    <property type="match status" value="1"/>
</dbReference>
<keyword evidence="6" id="KW-0769">Symport</keyword>
<dbReference type="Proteomes" id="UP000294200">
    <property type="component" value="Unassembled WGS sequence"/>
</dbReference>
<organism evidence="11 12">
    <name type="scientific">Paraburkholderia steynii</name>
    <dbReference type="NCBI Taxonomy" id="1245441"/>
    <lineage>
        <taxon>Bacteria</taxon>
        <taxon>Pseudomonadati</taxon>
        <taxon>Pseudomonadota</taxon>
        <taxon>Betaproteobacteria</taxon>
        <taxon>Burkholderiales</taxon>
        <taxon>Burkholderiaceae</taxon>
        <taxon>Paraburkholderia</taxon>
    </lineage>
</organism>
<feature type="transmembrane region" description="Helical" evidence="9">
    <location>
        <begin position="336"/>
        <end position="357"/>
    </location>
</feature>
<dbReference type="InterPro" id="IPR005829">
    <property type="entry name" value="Sugar_transporter_CS"/>
</dbReference>
<feature type="transmembrane region" description="Helical" evidence="9">
    <location>
        <begin position="369"/>
        <end position="389"/>
    </location>
</feature>
<feature type="transmembrane region" description="Helical" evidence="9">
    <location>
        <begin position="86"/>
        <end position="107"/>
    </location>
</feature>
<evidence type="ECO:0000256" key="3">
    <source>
        <dbReference type="ARBA" id="ARBA00022448"/>
    </source>
</evidence>